<reference evidence="6" key="2">
    <citation type="submission" date="2021-10" db="EMBL/GenBank/DDBJ databases">
        <title>Collection of gut derived symbiotic bacterial strains cultured from healthy donors.</title>
        <authorList>
            <person name="Lin H."/>
            <person name="Littmann E."/>
            <person name="Claire K."/>
            <person name="Pamer E."/>
        </authorList>
    </citation>
    <scope>NUCLEOTIDE SEQUENCE</scope>
    <source>
        <strain evidence="6">MSK.23.18</strain>
    </source>
</reference>
<keyword evidence="4" id="KW-0812">Transmembrane</keyword>
<feature type="domain" description="HAMP" evidence="5">
    <location>
        <begin position="318"/>
        <end position="373"/>
    </location>
</feature>
<evidence type="ECO:0000259" key="5">
    <source>
        <dbReference type="PROSITE" id="PS50885"/>
    </source>
</evidence>
<dbReference type="GO" id="GO:0000155">
    <property type="term" value="F:phosphorelay sensor kinase activity"/>
    <property type="evidence" value="ECO:0007669"/>
    <property type="project" value="InterPro"/>
</dbReference>
<reference evidence="7" key="1">
    <citation type="submission" date="2019-11" db="EMBL/GenBank/DDBJ databases">
        <authorList>
            <person name="Feng L."/>
        </authorList>
    </citation>
    <scope>NUCLEOTIDE SEQUENCE</scope>
    <source>
        <strain evidence="7">RgnavusLFYP19</strain>
    </source>
</reference>
<evidence type="ECO:0000256" key="4">
    <source>
        <dbReference type="SAM" id="Phobius"/>
    </source>
</evidence>
<dbReference type="AlphaFoldDB" id="A0A6N3CEU5"/>
<keyword evidence="2" id="KW-0597">Phosphoprotein</keyword>
<dbReference type="EMBL" id="CACRUK010000019">
    <property type="protein sequence ID" value="VYU15290.1"/>
    <property type="molecule type" value="Genomic_DNA"/>
</dbReference>
<feature type="transmembrane region" description="Helical" evidence="4">
    <location>
        <begin position="14"/>
        <end position="37"/>
    </location>
</feature>
<dbReference type="RefSeq" id="WP_117994007.1">
    <property type="nucleotide sequence ID" value="NZ_CACRUK010000019.1"/>
</dbReference>
<dbReference type="InterPro" id="IPR050640">
    <property type="entry name" value="Bact_2-comp_sensor_kinase"/>
</dbReference>
<dbReference type="InterPro" id="IPR036890">
    <property type="entry name" value="HATPase_C_sf"/>
</dbReference>
<evidence type="ECO:0000313" key="7">
    <source>
        <dbReference type="EMBL" id="VYU15290.1"/>
    </source>
</evidence>
<keyword evidence="4" id="KW-0472">Membrane</keyword>
<gene>
    <name evidence="7" type="primary">yehU_2</name>
    <name evidence="6" type="ORF">LIQ08_09655</name>
    <name evidence="7" type="ORF">RGLFYP19_01569</name>
</gene>
<accession>A0A6N3CEU5</accession>
<organism evidence="7">
    <name type="scientific">Mediterraneibacter gnavus</name>
    <name type="common">Ruminococcus gnavus</name>
    <dbReference type="NCBI Taxonomy" id="33038"/>
    <lineage>
        <taxon>Bacteria</taxon>
        <taxon>Bacillati</taxon>
        <taxon>Bacillota</taxon>
        <taxon>Clostridia</taxon>
        <taxon>Lachnospirales</taxon>
        <taxon>Lachnospiraceae</taxon>
        <taxon>Mediterraneibacter</taxon>
    </lineage>
</organism>
<dbReference type="GO" id="GO:0016020">
    <property type="term" value="C:membrane"/>
    <property type="evidence" value="ECO:0007669"/>
    <property type="project" value="UniProtKB-SubCell"/>
</dbReference>
<dbReference type="EMBL" id="JAJBOM010000012">
    <property type="protein sequence ID" value="MCB5619413.1"/>
    <property type="molecule type" value="Genomic_DNA"/>
</dbReference>
<dbReference type="InterPro" id="IPR010559">
    <property type="entry name" value="Sig_transdc_His_kin_internal"/>
</dbReference>
<evidence type="ECO:0000256" key="3">
    <source>
        <dbReference type="ARBA" id="ARBA00022679"/>
    </source>
</evidence>
<dbReference type="PANTHER" id="PTHR34220">
    <property type="entry name" value="SENSOR HISTIDINE KINASE YPDA"/>
    <property type="match status" value="1"/>
</dbReference>
<dbReference type="EC" id="2.7.13.3" evidence="7"/>
<evidence type="ECO:0000313" key="6">
    <source>
        <dbReference type="EMBL" id="MCB5619413.1"/>
    </source>
</evidence>
<proteinExistence type="predicted"/>
<name>A0A6N3CEU5_MEDGN</name>
<feature type="transmembrane region" description="Helical" evidence="4">
    <location>
        <begin position="293"/>
        <end position="312"/>
    </location>
</feature>
<dbReference type="Proteomes" id="UP001297370">
    <property type="component" value="Unassembled WGS sequence"/>
</dbReference>
<keyword evidence="4" id="KW-1133">Transmembrane helix</keyword>
<dbReference type="PANTHER" id="PTHR34220:SF7">
    <property type="entry name" value="SENSOR HISTIDINE KINASE YPDA"/>
    <property type="match status" value="1"/>
</dbReference>
<keyword evidence="7" id="KW-0418">Kinase</keyword>
<keyword evidence="3 7" id="KW-0808">Transferase</keyword>
<dbReference type="Gene3D" id="6.10.340.10">
    <property type="match status" value="1"/>
</dbReference>
<dbReference type="Pfam" id="PF06580">
    <property type="entry name" value="His_kinase"/>
    <property type="match status" value="1"/>
</dbReference>
<sequence length="590" mass="67375">MQNFSQNLKLKSKILFVIIIIIILLIAASFGSLLAIMHSENHLLFEAVSGSLNYSAEDISNKLSNVEYMSSSIVSNSVIRKNLITLENEHTQNKELSNIRIENAKSTISASLSDFYQTYKNTDICFINLYYGDDVISSYNTNSSYIPEKNVDLILNYSQHNSGYPYWITDYCASTGMLYLARDCRQVENLKFHTLGTVVVGINMKHLIENSTASVLYNNPVQYALFQSKQLFYHTDGISPQQIKRIDTDLKTNYDIITADQDRFFSIRGQLKDNEWNFICLIPYDSISKTISLTLQIVFVFILIVVLIAYLISHYFTRSISNDFAKLVDKMNAFGRDETQIPISSDYSNRNDEIGILHKQFDKMAHKIQHLIQQNYLNELLAKDAKLKALESQINPHFLYNTLETVNWRAKAIGEQDISSMVESLGMLLRETLNSSTEHPTLSHELEIVKNYLTIQKIRYEERLEYNESIDNALLTVRLPHLTLQPLIENAIHYAIEENTENCSIQINGYISEDESTIIDVINSNSQFPPNTLNNLEEHLIEPHGLGIGLLNIHKRLQLVYGADYGLILFNLNEDHAVARIKLPGGNPIC</sequence>
<evidence type="ECO:0000256" key="2">
    <source>
        <dbReference type="ARBA" id="ARBA00022553"/>
    </source>
</evidence>
<dbReference type="Gene3D" id="3.30.565.10">
    <property type="entry name" value="Histidine kinase-like ATPase, C-terminal domain"/>
    <property type="match status" value="1"/>
</dbReference>
<dbReference type="PROSITE" id="PS50885">
    <property type="entry name" value="HAMP"/>
    <property type="match status" value="1"/>
</dbReference>
<dbReference type="SUPFAM" id="SSF55874">
    <property type="entry name" value="ATPase domain of HSP90 chaperone/DNA topoisomerase II/histidine kinase"/>
    <property type="match status" value="1"/>
</dbReference>
<comment type="subcellular location">
    <subcellularLocation>
        <location evidence="1">Membrane</location>
    </subcellularLocation>
</comment>
<protein>
    <submittedName>
        <fullName evidence="6 7">Histidine kinase</fullName>
        <ecNumber evidence="7">2.7.13.3</ecNumber>
    </submittedName>
</protein>
<dbReference type="InterPro" id="IPR003660">
    <property type="entry name" value="HAMP_dom"/>
</dbReference>
<evidence type="ECO:0000256" key="1">
    <source>
        <dbReference type="ARBA" id="ARBA00004370"/>
    </source>
</evidence>